<evidence type="ECO:0000256" key="1">
    <source>
        <dbReference type="ARBA" id="ARBA00002624"/>
    </source>
</evidence>
<dbReference type="SUPFAM" id="SSF56601">
    <property type="entry name" value="beta-lactamase/transpeptidase-like"/>
    <property type="match status" value="1"/>
</dbReference>
<keyword evidence="11" id="KW-0328">Glycosyltransferase</keyword>
<evidence type="ECO:0000256" key="7">
    <source>
        <dbReference type="ARBA" id="ARBA00018638"/>
    </source>
</evidence>
<keyword evidence="21" id="KW-0511">Multifunctional enzyme</keyword>
<comment type="function">
    <text evidence="1">Cell wall formation. Synthesis of cross-linked peptidoglycan from the lipid intermediates. The enzyme has a penicillin-insensitive transglycosylase N-terminal domain (formation of linear glycan strands) and a penicillin-sensitive transpeptidase C-terminal domain (cross-linking of the peptide subunits).</text>
</comment>
<feature type="transmembrane region" description="Helical" evidence="28">
    <location>
        <begin position="70"/>
        <end position="91"/>
    </location>
</feature>
<evidence type="ECO:0000256" key="14">
    <source>
        <dbReference type="ARBA" id="ARBA00022801"/>
    </source>
</evidence>
<evidence type="ECO:0000256" key="26">
    <source>
        <dbReference type="ARBA" id="ARBA00060592"/>
    </source>
</evidence>
<keyword evidence="22" id="KW-0961">Cell wall biogenesis/degradation</keyword>
<evidence type="ECO:0000256" key="24">
    <source>
        <dbReference type="ARBA" id="ARBA00044770"/>
    </source>
</evidence>
<organism evidence="32 33">
    <name type="scientific">Sulfobacillus benefaciens</name>
    <dbReference type="NCBI Taxonomy" id="453960"/>
    <lineage>
        <taxon>Bacteria</taxon>
        <taxon>Bacillati</taxon>
        <taxon>Bacillota</taxon>
        <taxon>Clostridia</taxon>
        <taxon>Eubacteriales</taxon>
        <taxon>Clostridiales Family XVII. Incertae Sedis</taxon>
        <taxon>Sulfobacillus</taxon>
    </lineage>
</organism>
<dbReference type="Pfam" id="PF13240">
    <property type="entry name" value="Zn_Ribbon_1"/>
    <property type="match status" value="1"/>
</dbReference>
<dbReference type="InterPro" id="IPR023346">
    <property type="entry name" value="Lysozyme-like_dom_sf"/>
</dbReference>
<evidence type="ECO:0000256" key="20">
    <source>
        <dbReference type="ARBA" id="ARBA00023251"/>
    </source>
</evidence>
<evidence type="ECO:0000256" key="3">
    <source>
        <dbReference type="ARBA" id="ARBA00004752"/>
    </source>
</evidence>
<keyword evidence="10" id="KW-0645">Protease</keyword>
<gene>
    <name evidence="32" type="ORF">C7B43_02030</name>
</gene>
<keyword evidence="8" id="KW-1003">Cell membrane</keyword>
<comment type="subcellular location">
    <subcellularLocation>
        <location evidence="2">Cell membrane</location>
        <topology evidence="2">Single-pass type II membrane protein</topology>
    </subcellularLocation>
</comment>
<feature type="compositionally biased region" description="Low complexity" evidence="27">
    <location>
        <begin position="40"/>
        <end position="50"/>
    </location>
</feature>
<evidence type="ECO:0000256" key="5">
    <source>
        <dbReference type="ARBA" id="ARBA00007739"/>
    </source>
</evidence>
<keyword evidence="12 32" id="KW-0808">Transferase</keyword>
<comment type="caution">
    <text evidence="32">The sequence shown here is derived from an EMBL/GenBank/DDBJ whole genome shotgun (WGS) entry which is preliminary data.</text>
</comment>
<evidence type="ECO:0000256" key="6">
    <source>
        <dbReference type="ARBA" id="ARBA00012448"/>
    </source>
</evidence>
<keyword evidence="9" id="KW-0121">Carboxypeptidase</keyword>
<dbReference type="InterPro" id="IPR036950">
    <property type="entry name" value="PBP_transglycosylase"/>
</dbReference>
<evidence type="ECO:0000256" key="13">
    <source>
        <dbReference type="ARBA" id="ARBA00022692"/>
    </source>
</evidence>
<comment type="catalytic activity">
    <reaction evidence="25">
        <text>[GlcNAc-(1-&gt;4)-Mur2Ac(oyl-L-Ala-gamma-D-Glu-L-Lys-D-Ala-D-Ala)](n)-di-trans,octa-cis-undecaprenyl diphosphate + beta-D-GlcNAc-(1-&gt;4)-Mur2Ac(oyl-L-Ala-gamma-D-Glu-L-Lys-D-Ala-D-Ala)-di-trans,octa-cis-undecaprenyl diphosphate = [GlcNAc-(1-&gt;4)-Mur2Ac(oyl-L-Ala-gamma-D-Glu-L-Lys-D-Ala-D-Ala)](n+1)-di-trans,octa-cis-undecaprenyl diphosphate + di-trans,octa-cis-undecaprenyl diphosphate + H(+)</text>
        <dbReference type="Rhea" id="RHEA:23708"/>
        <dbReference type="Rhea" id="RHEA-COMP:9602"/>
        <dbReference type="Rhea" id="RHEA-COMP:9603"/>
        <dbReference type="ChEBI" id="CHEBI:15378"/>
        <dbReference type="ChEBI" id="CHEBI:58405"/>
        <dbReference type="ChEBI" id="CHEBI:60033"/>
        <dbReference type="ChEBI" id="CHEBI:78435"/>
        <dbReference type="EC" id="2.4.99.28"/>
    </reaction>
</comment>
<dbReference type="PANTHER" id="PTHR32282:SF11">
    <property type="entry name" value="PENICILLIN-BINDING PROTEIN 1B"/>
    <property type="match status" value="1"/>
</dbReference>
<evidence type="ECO:0000256" key="12">
    <source>
        <dbReference type="ARBA" id="ARBA00022679"/>
    </source>
</evidence>
<dbReference type="InterPro" id="IPR001264">
    <property type="entry name" value="Glyco_trans_51"/>
</dbReference>
<keyword evidence="20" id="KW-0046">Antibiotic resistance</keyword>
<evidence type="ECO:0000259" key="30">
    <source>
        <dbReference type="Pfam" id="PF00912"/>
    </source>
</evidence>
<keyword evidence="15" id="KW-0133">Cell shape</keyword>
<dbReference type="SUPFAM" id="SSF53955">
    <property type="entry name" value="Lysozyme-like"/>
    <property type="match status" value="1"/>
</dbReference>
<feature type="domain" description="Zinc-ribbon" evidence="31">
    <location>
        <begin position="3"/>
        <end position="24"/>
    </location>
</feature>
<dbReference type="GO" id="GO:0008658">
    <property type="term" value="F:penicillin binding"/>
    <property type="evidence" value="ECO:0007669"/>
    <property type="project" value="InterPro"/>
</dbReference>
<dbReference type="Gene3D" id="1.10.3810.10">
    <property type="entry name" value="Biosynthetic peptidoglycan transglycosylase-like"/>
    <property type="match status" value="1"/>
</dbReference>
<feature type="region of interest" description="Disordered" evidence="27">
    <location>
        <begin position="796"/>
        <end position="866"/>
    </location>
</feature>
<dbReference type="InterPro" id="IPR026870">
    <property type="entry name" value="Zinc_ribbon_dom"/>
</dbReference>
<evidence type="ECO:0000313" key="32">
    <source>
        <dbReference type="EMBL" id="PSR31496.1"/>
    </source>
</evidence>
<evidence type="ECO:0000256" key="17">
    <source>
        <dbReference type="ARBA" id="ARBA00022984"/>
    </source>
</evidence>
<dbReference type="GO" id="GO:0046677">
    <property type="term" value="P:response to antibiotic"/>
    <property type="evidence" value="ECO:0007669"/>
    <property type="project" value="UniProtKB-KW"/>
</dbReference>
<evidence type="ECO:0000256" key="10">
    <source>
        <dbReference type="ARBA" id="ARBA00022670"/>
    </source>
</evidence>
<keyword evidence="14" id="KW-0378">Hydrolase</keyword>
<dbReference type="Proteomes" id="UP000242699">
    <property type="component" value="Unassembled WGS sequence"/>
</dbReference>
<dbReference type="UniPathway" id="UPA00219"/>
<evidence type="ECO:0000256" key="25">
    <source>
        <dbReference type="ARBA" id="ARBA00049902"/>
    </source>
</evidence>
<sequence>MRCPKCGQENTAGSAFCRFCGRKLPDSAKKRRKFAIPRKTTSSSQSQAASGNDKKKTAKGTRRKIRWGRVILLGVTGLLVSGFGYSGYVAYKAFRSLPPIQSIVSSQSRGQDSVIYDRFGQPVARLHGATNRVDVPLSQISPNMQHAIVAIEDHSFYTNPGFDLTAIIRAALVDIVHLAPVQGASTITEQLAKDMYLSEQKTMVRKAREFLIGLELAHTYSKQQILDMYLNQVYLGDGASGVYAAAKAYFDETPSQLTLPQAAMLAGLPQAPSLYDPLVNFKLAKQRQLLVLGAMAKYGYITKAQAQAAYKAPLHLHPVAVDAANSQMYPYPWYVDHVIRVLYQKGFTGTQIFDGGLKIYTALDPTVYNIAQNAVDSNMNYNFGVSHSSNPTYQASAVVEDPHNGYILAVIGGRKFSQPFQEDFATNSNVKRSTGSSIKPLLEYTPAIAKGYTQMSVLQDVPIFKVNGHWWPHNDNHLYRGYMDLRDALAISDNDVAVHLLHDIGLNYGYNFAKNKFGLPLTQADLHAGLGIAIGGLPQGFNVYQMTQAYATFPNNGVRMKPIWVTKVVNGNGAVVFQDTPHGTTEFSPQVAYIMDKMMERVLDPNPIPSIGPGSYATGYDLGIGRPAAGKTGTNNGEADAWFMGYTPQLMVGVWEGNRKGEYPQPSTPNGPAYGDVAAGPIWKTIMEQVNKAEHLPVEHFPKPNNMVYVPNVSITSGKIASRYAPSSDVQGAWFINGTQPTTIGNSHYPVKVVASHPNERWQPGCGPYVTSTFLRRESDWHSGVPLPWDSKFWAPTQMCTPNQQPSPSPSSSSSTPSSSSPSSSPSHSQSSPSHSQSSPSSSTSSSVPPSAQSPSTAPSDTTSKP</sequence>
<accession>A0A2T2XAL9</accession>
<keyword evidence="16" id="KW-0735">Signal-anchor</keyword>
<dbReference type="GO" id="GO:0009002">
    <property type="term" value="F:serine-type D-Ala-D-Ala carboxypeptidase activity"/>
    <property type="evidence" value="ECO:0007669"/>
    <property type="project" value="UniProtKB-EC"/>
</dbReference>
<comment type="catalytic activity">
    <reaction evidence="23">
        <text>Preferential cleavage: (Ac)2-L-Lys-D-Ala-|-D-Ala. Also transpeptidation of peptidyl-alanyl moieties that are N-acyl substituents of D-alanine.</text>
        <dbReference type="EC" id="3.4.16.4"/>
    </reaction>
</comment>
<dbReference type="InterPro" id="IPR012338">
    <property type="entry name" value="Beta-lactam/transpept-like"/>
</dbReference>
<comment type="pathway">
    <text evidence="26">Glycan biosynthesis.</text>
</comment>
<evidence type="ECO:0000256" key="22">
    <source>
        <dbReference type="ARBA" id="ARBA00023316"/>
    </source>
</evidence>
<evidence type="ECO:0000256" key="27">
    <source>
        <dbReference type="SAM" id="MobiDB-lite"/>
    </source>
</evidence>
<dbReference type="EMBL" id="PXYT01000002">
    <property type="protein sequence ID" value="PSR31496.1"/>
    <property type="molecule type" value="Genomic_DNA"/>
</dbReference>
<dbReference type="FunFam" id="1.10.3810.10:FF:000001">
    <property type="entry name" value="Penicillin-binding protein 1A"/>
    <property type="match status" value="1"/>
</dbReference>
<dbReference type="InterPro" id="IPR001460">
    <property type="entry name" value="PCN-bd_Tpept"/>
</dbReference>
<reference evidence="32 33" key="1">
    <citation type="journal article" date="2014" name="BMC Genomics">
        <title>Comparison of environmental and isolate Sulfobacillus genomes reveals diverse carbon, sulfur, nitrogen, and hydrogen metabolisms.</title>
        <authorList>
            <person name="Justice N.B."/>
            <person name="Norman A."/>
            <person name="Brown C.T."/>
            <person name="Singh A."/>
            <person name="Thomas B.C."/>
            <person name="Banfield J.F."/>
        </authorList>
    </citation>
    <scope>NUCLEOTIDE SEQUENCE [LARGE SCALE GENOMIC DNA]</scope>
    <source>
        <strain evidence="32">AMDSBA1</strain>
    </source>
</reference>
<dbReference type="GO" id="GO:0008360">
    <property type="term" value="P:regulation of cell shape"/>
    <property type="evidence" value="ECO:0007669"/>
    <property type="project" value="UniProtKB-KW"/>
</dbReference>
<comment type="similarity">
    <text evidence="5">In the N-terminal section; belongs to the glycosyltransferase 51 family.</text>
</comment>
<keyword evidence="13 28" id="KW-0812">Transmembrane</keyword>
<evidence type="ECO:0000259" key="29">
    <source>
        <dbReference type="Pfam" id="PF00905"/>
    </source>
</evidence>
<dbReference type="PANTHER" id="PTHR32282">
    <property type="entry name" value="BINDING PROTEIN TRANSPEPTIDASE, PUTATIVE-RELATED"/>
    <property type="match status" value="1"/>
</dbReference>
<evidence type="ECO:0000256" key="9">
    <source>
        <dbReference type="ARBA" id="ARBA00022645"/>
    </source>
</evidence>
<feature type="domain" description="Glycosyl transferase family 51" evidence="30">
    <location>
        <begin position="121"/>
        <end position="295"/>
    </location>
</feature>
<dbReference type="GO" id="GO:0006508">
    <property type="term" value="P:proteolysis"/>
    <property type="evidence" value="ECO:0007669"/>
    <property type="project" value="UniProtKB-KW"/>
</dbReference>
<dbReference type="Gene3D" id="3.40.710.10">
    <property type="entry name" value="DD-peptidase/beta-lactamase superfamily"/>
    <property type="match status" value="1"/>
</dbReference>
<keyword evidence="18 28" id="KW-1133">Transmembrane helix</keyword>
<comment type="pathway">
    <text evidence="3">Cell wall biogenesis; peptidoglycan biosynthesis.</text>
</comment>
<name>A0A2T2XAL9_9FIRM</name>
<comment type="similarity">
    <text evidence="4">In the C-terminal section; belongs to the transpeptidase family.</text>
</comment>
<dbReference type="GO" id="GO:0009252">
    <property type="term" value="P:peptidoglycan biosynthetic process"/>
    <property type="evidence" value="ECO:0007669"/>
    <property type="project" value="UniProtKB-UniPathway"/>
</dbReference>
<protein>
    <recommendedName>
        <fullName evidence="7">Penicillin-binding protein 1A</fullName>
        <ecNumber evidence="24">2.4.99.28</ecNumber>
        <ecNumber evidence="6">3.4.16.4</ecNumber>
    </recommendedName>
</protein>
<evidence type="ECO:0000259" key="31">
    <source>
        <dbReference type="Pfam" id="PF13240"/>
    </source>
</evidence>
<dbReference type="GO" id="GO:0071555">
    <property type="term" value="P:cell wall organization"/>
    <property type="evidence" value="ECO:0007669"/>
    <property type="project" value="UniProtKB-KW"/>
</dbReference>
<evidence type="ECO:0000256" key="18">
    <source>
        <dbReference type="ARBA" id="ARBA00022989"/>
    </source>
</evidence>
<evidence type="ECO:0000256" key="16">
    <source>
        <dbReference type="ARBA" id="ARBA00022968"/>
    </source>
</evidence>
<keyword evidence="19 28" id="KW-0472">Membrane</keyword>
<dbReference type="Pfam" id="PF00905">
    <property type="entry name" value="Transpeptidase"/>
    <property type="match status" value="1"/>
</dbReference>
<evidence type="ECO:0000256" key="28">
    <source>
        <dbReference type="SAM" id="Phobius"/>
    </source>
</evidence>
<dbReference type="GO" id="GO:0030288">
    <property type="term" value="C:outer membrane-bounded periplasmic space"/>
    <property type="evidence" value="ECO:0007669"/>
    <property type="project" value="TreeGrafter"/>
</dbReference>
<feature type="domain" description="Penicillin-binding protein transpeptidase" evidence="29">
    <location>
        <begin position="396"/>
        <end position="650"/>
    </location>
</feature>
<evidence type="ECO:0000256" key="4">
    <source>
        <dbReference type="ARBA" id="ARBA00007090"/>
    </source>
</evidence>
<evidence type="ECO:0000313" key="33">
    <source>
        <dbReference type="Proteomes" id="UP000242699"/>
    </source>
</evidence>
<keyword evidence="17" id="KW-0573">Peptidoglycan synthesis</keyword>
<evidence type="ECO:0000256" key="19">
    <source>
        <dbReference type="ARBA" id="ARBA00023136"/>
    </source>
</evidence>
<feature type="compositionally biased region" description="Low complexity" evidence="27">
    <location>
        <begin position="804"/>
        <end position="866"/>
    </location>
</feature>
<evidence type="ECO:0000256" key="11">
    <source>
        <dbReference type="ARBA" id="ARBA00022676"/>
    </source>
</evidence>
<proteinExistence type="inferred from homology"/>
<evidence type="ECO:0000256" key="8">
    <source>
        <dbReference type="ARBA" id="ARBA00022475"/>
    </source>
</evidence>
<dbReference type="GO" id="GO:0008955">
    <property type="term" value="F:peptidoglycan glycosyltransferase activity"/>
    <property type="evidence" value="ECO:0007669"/>
    <property type="project" value="UniProtKB-EC"/>
</dbReference>
<evidence type="ECO:0000256" key="21">
    <source>
        <dbReference type="ARBA" id="ARBA00023268"/>
    </source>
</evidence>
<dbReference type="EC" id="3.4.16.4" evidence="6"/>
<dbReference type="EC" id="2.4.99.28" evidence="24"/>
<dbReference type="InterPro" id="IPR050396">
    <property type="entry name" value="Glycosyltr_51/Transpeptidase"/>
</dbReference>
<evidence type="ECO:0000256" key="2">
    <source>
        <dbReference type="ARBA" id="ARBA00004401"/>
    </source>
</evidence>
<feature type="region of interest" description="Disordered" evidence="27">
    <location>
        <begin position="30"/>
        <end position="61"/>
    </location>
</feature>
<evidence type="ECO:0000256" key="15">
    <source>
        <dbReference type="ARBA" id="ARBA00022960"/>
    </source>
</evidence>
<evidence type="ECO:0000256" key="23">
    <source>
        <dbReference type="ARBA" id="ARBA00034000"/>
    </source>
</evidence>
<dbReference type="Pfam" id="PF00912">
    <property type="entry name" value="Transgly"/>
    <property type="match status" value="1"/>
</dbReference>
<dbReference type="AlphaFoldDB" id="A0A2T2XAL9"/>
<dbReference type="GO" id="GO:0005886">
    <property type="term" value="C:plasma membrane"/>
    <property type="evidence" value="ECO:0007669"/>
    <property type="project" value="UniProtKB-SubCell"/>
</dbReference>